<protein>
    <recommendedName>
        <fullName evidence="4">Domain of unknown function DB domain-containing protein</fullName>
    </recommendedName>
</protein>
<feature type="signal peptide" evidence="1">
    <location>
        <begin position="1"/>
        <end position="28"/>
    </location>
</feature>
<comment type="caution">
    <text evidence="2">The sequence shown here is derived from an EMBL/GenBank/DDBJ whole genome shotgun (WGS) entry which is preliminary data.</text>
</comment>
<gene>
    <name evidence="2" type="ORF">CBOVIS_LOCUS1719</name>
</gene>
<proteinExistence type="predicted"/>
<dbReference type="OrthoDB" id="5774352at2759"/>
<keyword evidence="3" id="KW-1185">Reference proteome</keyword>
<reference evidence="2 3" key="1">
    <citation type="submission" date="2020-04" db="EMBL/GenBank/DDBJ databases">
        <authorList>
            <person name="Laetsch R D."/>
            <person name="Stevens L."/>
            <person name="Kumar S."/>
            <person name="Blaxter L. M."/>
        </authorList>
    </citation>
    <scope>NUCLEOTIDE SEQUENCE [LARGE SCALE GENOMIC DNA]</scope>
</reference>
<dbReference type="Proteomes" id="UP000494206">
    <property type="component" value="Unassembled WGS sequence"/>
</dbReference>
<organism evidence="2 3">
    <name type="scientific">Caenorhabditis bovis</name>
    <dbReference type="NCBI Taxonomy" id="2654633"/>
    <lineage>
        <taxon>Eukaryota</taxon>
        <taxon>Metazoa</taxon>
        <taxon>Ecdysozoa</taxon>
        <taxon>Nematoda</taxon>
        <taxon>Chromadorea</taxon>
        <taxon>Rhabditida</taxon>
        <taxon>Rhabditina</taxon>
        <taxon>Rhabditomorpha</taxon>
        <taxon>Rhabditoidea</taxon>
        <taxon>Rhabditidae</taxon>
        <taxon>Peloderinae</taxon>
        <taxon>Caenorhabditis</taxon>
    </lineage>
</organism>
<accession>A0A8S1EA09</accession>
<dbReference type="AlphaFoldDB" id="A0A8S1EA09"/>
<evidence type="ECO:0008006" key="4">
    <source>
        <dbReference type="Google" id="ProtNLM"/>
    </source>
</evidence>
<evidence type="ECO:0000313" key="3">
    <source>
        <dbReference type="Proteomes" id="UP000494206"/>
    </source>
</evidence>
<feature type="chain" id="PRO_5035852402" description="Domain of unknown function DB domain-containing protein" evidence="1">
    <location>
        <begin position="29"/>
        <end position="207"/>
    </location>
</feature>
<dbReference type="EMBL" id="CADEPM010000001">
    <property type="protein sequence ID" value="CAB3398446.1"/>
    <property type="molecule type" value="Genomic_DNA"/>
</dbReference>
<name>A0A8S1EA09_9PELO</name>
<evidence type="ECO:0000256" key="1">
    <source>
        <dbReference type="SAM" id="SignalP"/>
    </source>
</evidence>
<keyword evidence="1" id="KW-0732">Signal</keyword>
<sequence>MASSTRCCLAIVIVAVVWPCATMARATADELDRKLGPGMKHVSCQVRVTGHYMKRHCVRHFNTGLRCDLQADERRKVRRVAKMCCDDAPSCEPAMLFDEFCCKPGDDCSAQSDCQPWDNAVEEIELANLIFASDETFDMIQDRILDKLDDGVVPSYWPEALEIYKANPDMIDKNEVLIRKYFRSHRLQVAHIAKSLKIIDEHHALNL</sequence>
<evidence type="ECO:0000313" key="2">
    <source>
        <dbReference type="EMBL" id="CAB3398446.1"/>
    </source>
</evidence>